<dbReference type="Gene3D" id="2.30.42.10">
    <property type="match status" value="1"/>
</dbReference>
<sequence length="210" mass="22727">MFGCCCVDEKPADYVELQMDTAFPEGKSKKEAPAVSGTFDITLERIPGTYFGIDLSSAGKACVVTSVTSDGLIAEWNSKSGPETKVQKYDRLYAVNGVNSEKSKEVLDTLKGTHNKMVLTFQRAICHEVKVRCGLGSLGMHLKDGPHFLLVLGLEEGVVKEYNKTVGPELQIVQSDRIIGVDGYEGSGASLLEKVRGAGPEVSLKVLAWR</sequence>
<gene>
    <name evidence="2" type="ORF">EVOR1521_LOCUS20344</name>
</gene>
<protein>
    <recommendedName>
        <fullName evidence="1">PDZ domain-containing protein</fullName>
    </recommendedName>
</protein>
<evidence type="ECO:0000313" key="3">
    <source>
        <dbReference type="Proteomes" id="UP001178507"/>
    </source>
</evidence>
<dbReference type="InterPro" id="IPR001478">
    <property type="entry name" value="PDZ"/>
</dbReference>
<organism evidence="2 3">
    <name type="scientific">Effrenium voratum</name>
    <dbReference type="NCBI Taxonomy" id="2562239"/>
    <lineage>
        <taxon>Eukaryota</taxon>
        <taxon>Sar</taxon>
        <taxon>Alveolata</taxon>
        <taxon>Dinophyceae</taxon>
        <taxon>Suessiales</taxon>
        <taxon>Symbiodiniaceae</taxon>
        <taxon>Effrenium</taxon>
    </lineage>
</organism>
<proteinExistence type="predicted"/>
<dbReference type="PROSITE" id="PS50106">
    <property type="entry name" value="PDZ"/>
    <property type="match status" value="1"/>
</dbReference>
<dbReference type="SUPFAM" id="SSF50156">
    <property type="entry name" value="PDZ domain-like"/>
    <property type="match status" value="1"/>
</dbReference>
<evidence type="ECO:0000259" key="1">
    <source>
        <dbReference type="PROSITE" id="PS50106"/>
    </source>
</evidence>
<feature type="domain" description="PDZ" evidence="1">
    <location>
        <begin position="40"/>
        <end position="125"/>
    </location>
</feature>
<dbReference type="Proteomes" id="UP001178507">
    <property type="component" value="Unassembled WGS sequence"/>
</dbReference>
<dbReference type="InterPro" id="IPR036034">
    <property type="entry name" value="PDZ_sf"/>
</dbReference>
<dbReference type="AlphaFoldDB" id="A0AA36IYZ7"/>
<name>A0AA36IYZ7_9DINO</name>
<dbReference type="EMBL" id="CAUJNA010003217">
    <property type="protein sequence ID" value="CAJ1396057.1"/>
    <property type="molecule type" value="Genomic_DNA"/>
</dbReference>
<keyword evidence="3" id="KW-1185">Reference proteome</keyword>
<comment type="caution">
    <text evidence="2">The sequence shown here is derived from an EMBL/GenBank/DDBJ whole genome shotgun (WGS) entry which is preliminary data.</text>
</comment>
<reference evidence="2" key="1">
    <citation type="submission" date="2023-08" db="EMBL/GenBank/DDBJ databases">
        <authorList>
            <person name="Chen Y."/>
            <person name="Shah S."/>
            <person name="Dougan E. K."/>
            <person name="Thang M."/>
            <person name="Chan C."/>
        </authorList>
    </citation>
    <scope>NUCLEOTIDE SEQUENCE</scope>
</reference>
<evidence type="ECO:0000313" key="2">
    <source>
        <dbReference type="EMBL" id="CAJ1396057.1"/>
    </source>
</evidence>
<accession>A0AA36IYZ7</accession>